<reference evidence="8" key="3">
    <citation type="submission" date="2017-03" db="EMBL/GenBank/DDBJ databases">
        <authorList>
            <person name="Dastager S.G."/>
            <person name="Neurgaonkar P.S."/>
            <person name="Dharne M.S."/>
        </authorList>
    </citation>
    <scope>NUCLEOTIDE SEQUENCE</scope>
    <source>
        <strain evidence="8">DSM 25145</strain>
    </source>
</reference>
<dbReference type="SUPFAM" id="SSF55904">
    <property type="entry name" value="Ornithine decarboxylase C-terminal domain"/>
    <property type="match status" value="1"/>
</dbReference>
<dbReference type="EMBL" id="MWSK01000014">
    <property type="protein sequence ID" value="OXS73617.1"/>
    <property type="molecule type" value="Genomic_DNA"/>
</dbReference>
<dbReference type="InterPro" id="IPR036633">
    <property type="entry name" value="Prn/Lys/Arg_de-COase_C_sf"/>
</dbReference>
<dbReference type="InterPro" id="IPR052357">
    <property type="entry name" value="Orn_Lys_Arg_decarboxylase-I"/>
</dbReference>
<accession>A0A1N7CKM5</accession>
<evidence type="ECO:0000313" key="8">
    <source>
        <dbReference type="EMBL" id="OXS73617.1"/>
    </source>
</evidence>
<reference evidence="11" key="2">
    <citation type="submission" date="2017-03" db="EMBL/GenBank/DDBJ databases">
        <title>Bacillus sp. V-88(T) DSM27956, whole genome shotgun sequencing project.</title>
        <authorList>
            <person name="Dastager S.G."/>
            <person name="Neurgaonkar P.S."/>
            <person name="Dharne M.S."/>
        </authorList>
    </citation>
    <scope>NUCLEOTIDE SEQUENCE [LARGE SCALE GENOMIC DNA]</scope>
    <source>
        <strain evidence="11">DSM 25145</strain>
    </source>
</reference>
<dbReference type="RefSeq" id="WP_045850843.1">
    <property type="nucleotide sequence ID" value="NZ_FTLX01000014.1"/>
</dbReference>
<keyword evidence="3" id="KW-0210">Decarboxylase</keyword>
<dbReference type="Gene3D" id="3.40.640.10">
    <property type="entry name" value="Type I PLP-dependent aspartate aminotransferase-like (Major domain)"/>
    <property type="match status" value="1"/>
</dbReference>
<dbReference type="Gene3D" id="3.90.105.10">
    <property type="entry name" value="Molybdopterin biosynthesis moea protein, domain 2"/>
    <property type="match status" value="1"/>
</dbReference>
<keyword evidence="5" id="KW-0456">Lyase</keyword>
<feature type="domain" description="Orn/Lys/Arg decarboxylase C-terminal" evidence="7">
    <location>
        <begin position="390"/>
        <end position="443"/>
    </location>
</feature>
<evidence type="ECO:0000256" key="5">
    <source>
        <dbReference type="ARBA" id="ARBA00023239"/>
    </source>
</evidence>
<keyword evidence="11" id="KW-1185">Reference proteome</keyword>
<gene>
    <name evidence="8" type="ORF">B1B05_18095</name>
    <name evidence="9" type="ORF">SAMN05443094_1142</name>
</gene>
<evidence type="ECO:0000313" key="10">
    <source>
        <dbReference type="Proteomes" id="UP000186385"/>
    </source>
</evidence>
<protein>
    <submittedName>
        <fullName evidence="9">Arginine/lysine/ornithine decarboxylase</fullName>
    </submittedName>
</protein>
<feature type="domain" description="Orn/Lys/Arg decarboxylases family 1 pyridoxal-P attachment site" evidence="6">
    <location>
        <begin position="7"/>
        <end position="270"/>
    </location>
</feature>
<name>A0A1N7CKM5_9BACI</name>
<comment type="similarity">
    <text evidence="2">Belongs to the Orn/Lys/Arg decarboxylase class-I family.</text>
</comment>
<evidence type="ECO:0000256" key="3">
    <source>
        <dbReference type="ARBA" id="ARBA00022793"/>
    </source>
</evidence>
<reference evidence="9 10" key="1">
    <citation type="submission" date="2017-01" db="EMBL/GenBank/DDBJ databases">
        <authorList>
            <person name="Mah S.A."/>
            <person name="Swanson W.J."/>
            <person name="Moy G.W."/>
            <person name="Vacquier V.D."/>
        </authorList>
    </citation>
    <scope>NUCLEOTIDE SEQUENCE [LARGE SCALE GENOMIC DNA]</scope>
    <source>
        <strain evidence="9 10">NIO-1016</strain>
    </source>
</reference>
<dbReference type="EMBL" id="FTLX01000014">
    <property type="protein sequence ID" value="SIR64075.1"/>
    <property type="molecule type" value="Genomic_DNA"/>
</dbReference>
<dbReference type="PANTHER" id="PTHR43277">
    <property type="entry name" value="ARGININE DECARBOXYLASE"/>
    <property type="match status" value="1"/>
</dbReference>
<dbReference type="InterPro" id="IPR008286">
    <property type="entry name" value="Prn/Lys/Arg_de-COase_C"/>
</dbReference>
<evidence type="ECO:0000313" key="11">
    <source>
        <dbReference type="Proteomes" id="UP000215545"/>
    </source>
</evidence>
<evidence type="ECO:0000256" key="1">
    <source>
        <dbReference type="ARBA" id="ARBA00001933"/>
    </source>
</evidence>
<sequence>MNHSSMPMIDALQKHIQKDPVSFHVPGHKNGLLASWTDLSLDVTELTGLDDLHAPESCIKQAETLLADVYDAHESKFLVNGSTVGNLAMILGTISIGDTVLVQRNCHKSILNALKMAEAYPVFLQPKMDDRTKTAVLMSADTLTQAFKAYPESKVVIFTYPTYYGMTGSFQELAAIARSHGALVLVDEAHGAHLSAQVIPQVKSALQMGADLVVQSAHKMLPAMTMGAFLHIQSEDIDRERIHFYLQALQSSSPSYPIMASLDFARSYLALYSQADYAYALKVKRNIVQLLQSKGLVCLSVDDPFKLLVRANGLTGFGLQALLEEKGVYAELADPYQVLLIFPLLKEGEASFEQKLAEKLFSFVLPDDRLAVPFLDVPPSDRVTVLSLPYNEHKQHQKEAVSFTEAVGSIAAEMIIPYPPGIPLVMEGECLSDAHIQAIQWLQENGARFHGGHQLTEQKIVVFRKEN</sequence>
<dbReference type="Proteomes" id="UP000215545">
    <property type="component" value="Unassembled WGS sequence"/>
</dbReference>
<keyword evidence="4" id="KW-0663">Pyridoxal phosphate</keyword>
<proteinExistence type="inferred from homology"/>
<evidence type="ECO:0000259" key="7">
    <source>
        <dbReference type="Pfam" id="PF03711"/>
    </source>
</evidence>
<evidence type="ECO:0000313" key="9">
    <source>
        <dbReference type="EMBL" id="SIR64075.1"/>
    </source>
</evidence>
<dbReference type="STRING" id="1017273.SAMN05443094_1142"/>
<dbReference type="InterPro" id="IPR015424">
    <property type="entry name" value="PyrdxlP-dep_Trfase"/>
</dbReference>
<dbReference type="GO" id="GO:0016831">
    <property type="term" value="F:carboxy-lyase activity"/>
    <property type="evidence" value="ECO:0007669"/>
    <property type="project" value="UniProtKB-KW"/>
</dbReference>
<dbReference type="InterPro" id="IPR000310">
    <property type="entry name" value="Orn/Lys/Arg_deCO2ase_major_dom"/>
</dbReference>
<organism evidence="9 10">
    <name type="scientific">Domibacillus enclensis</name>
    <dbReference type="NCBI Taxonomy" id="1017273"/>
    <lineage>
        <taxon>Bacteria</taxon>
        <taxon>Bacillati</taxon>
        <taxon>Bacillota</taxon>
        <taxon>Bacilli</taxon>
        <taxon>Bacillales</taxon>
        <taxon>Bacillaceae</taxon>
        <taxon>Domibacillus</taxon>
    </lineage>
</organism>
<evidence type="ECO:0000256" key="4">
    <source>
        <dbReference type="ARBA" id="ARBA00022898"/>
    </source>
</evidence>
<dbReference type="Pfam" id="PF03711">
    <property type="entry name" value="OKR_DC_1_C"/>
    <property type="match status" value="1"/>
</dbReference>
<dbReference type="InterPro" id="IPR015421">
    <property type="entry name" value="PyrdxlP-dep_Trfase_major"/>
</dbReference>
<dbReference type="AlphaFoldDB" id="A0A1N7CKM5"/>
<comment type="cofactor">
    <cofactor evidence="1">
        <name>pyridoxal 5'-phosphate</name>
        <dbReference type="ChEBI" id="CHEBI:597326"/>
    </cofactor>
</comment>
<dbReference type="Pfam" id="PF01276">
    <property type="entry name" value="OKR_DC_1"/>
    <property type="match status" value="1"/>
</dbReference>
<evidence type="ECO:0000259" key="6">
    <source>
        <dbReference type="Pfam" id="PF01276"/>
    </source>
</evidence>
<dbReference type="OrthoDB" id="9815233at2"/>
<evidence type="ECO:0000256" key="2">
    <source>
        <dbReference type="ARBA" id="ARBA00010671"/>
    </source>
</evidence>
<dbReference type="Proteomes" id="UP000186385">
    <property type="component" value="Unassembled WGS sequence"/>
</dbReference>
<dbReference type="SUPFAM" id="SSF53383">
    <property type="entry name" value="PLP-dependent transferases"/>
    <property type="match status" value="1"/>
</dbReference>
<dbReference type="PANTHER" id="PTHR43277:SF3">
    <property type="entry name" value="DECARBOXYLASE, PUTATIVE-RELATED"/>
    <property type="match status" value="1"/>
</dbReference>